<dbReference type="AlphaFoldDB" id="A0A810Q8S9"/>
<reference evidence="2" key="1">
    <citation type="submission" date="2020-09" db="EMBL/GenBank/DDBJ databases">
        <title>New species isolated from human feces.</title>
        <authorList>
            <person name="Kitahara M."/>
            <person name="Shigeno Y."/>
            <person name="Shime M."/>
            <person name="Matsumoto Y."/>
            <person name="Nakamura S."/>
            <person name="Motooka D."/>
            <person name="Fukuoka S."/>
            <person name="Nishikawa H."/>
            <person name="Benno Y."/>
        </authorList>
    </citation>
    <scope>NUCLEOTIDE SEQUENCE</scope>
    <source>
        <strain evidence="2">MM59</strain>
    </source>
</reference>
<evidence type="ECO:0000313" key="2">
    <source>
        <dbReference type="EMBL" id="BCK84669.1"/>
    </source>
</evidence>
<dbReference type="EMBL" id="AP023420">
    <property type="protein sequence ID" value="BCK84669.1"/>
    <property type="molecule type" value="Genomic_DNA"/>
</dbReference>
<evidence type="ECO:0000256" key="1">
    <source>
        <dbReference type="SAM" id="MobiDB-lite"/>
    </source>
</evidence>
<proteinExistence type="predicted"/>
<organism evidence="2 3">
    <name type="scientific">Pusillibacter faecalis</name>
    <dbReference type="NCBI Taxonomy" id="2714358"/>
    <lineage>
        <taxon>Bacteria</taxon>
        <taxon>Bacillati</taxon>
        <taxon>Bacillota</taxon>
        <taxon>Clostridia</taxon>
        <taxon>Eubacteriales</taxon>
        <taxon>Oscillospiraceae</taxon>
        <taxon>Pusillibacter</taxon>
    </lineage>
</organism>
<feature type="region of interest" description="Disordered" evidence="1">
    <location>
        <begin position="1"/>
        <end position="21"/>
    </location>
</feature>
<protein>
    <submittedName>
        <fullName evidence="2">Uncharacterized protein</fullName>
    </submittedName>
</protein>
<evidence type="ECO:0000313" key="3">
    <source>
        <dbReference type="Proteomes" id="UP000679848"/>
    </source>
</evidence>
<gene>
    <name evidence="2" type="ORF">MM59RIKEN_19880</name>
</gene>
<dbReference type="KEGG" id="pfaa:MM59RIKEN_19880"/>
<dbReference type="Proteomes" id="UP000679848">
    <property type="component" value="Chromosome"/>
</dbReference>
<feature type="compositionally biased region" description="Basic and acidic residues" evidence="1">
    <location>
        <begin position="9"/>
        <end position="21"/>
    </location>
</feature>
<sequence length="45" mass="4819">MAAVVAVAEPERAAKQERERAHAMGTPISMKAKRLTSKIIGVNSI</sequence>
<keyword evidence="3" id="KW-1185">Reference proteome</keyword>
<name>A0A810Q8S9_9FIRM</name>
<accession>A0A810Q8S9</accession>